<accession>A0A0F9RJF7</accession>
<name>A0A0F9RJF7_9ZZZZ</name>
<dbReference type="AlphaFoldDB" id="A0A0F9RJF7"/>
<sequence>MGELCCAQGQPWHKTCWRTGTPQHVPKRSQGNHGPPSAYPCWPLHDALDNGLRLDGRRVKNRVVMGTYFIEDRDTGEILLEVKE</sequence>
<evidence type="ECO:0000313" key="1">
    <source>
        <dbReference type="EMBL" id="KKN54879.1"/>
    </source>
</evidence>
<gene>
    <name evidence="1" type="ORF">LCGC14_0587720</name>
</gene>
<protein>
    <submittedName>
        <fullName evidence="1">Uncharacterized protein</fullName>
    </submittedName>
</protein>
<organism evidence="1">
    <name type="scientific">marine sediment metagenome</name>
    <dbReference type="NCBI Taxonomy" id="412755"/>
    <lineage>
        <taxon>unclassified sequences</taxon>
        <taxon>metagenomes</taxon>
        <taxon>ecological metagenomes</taxon>
    </lineage>
</organism>
<comment type="caution">
    <text evidence="1">The sequence shown here is derived from an EMBL/GenBank/DDBJ whole genome shotgun (WGS) entry which is preliminary data.</text>
</comment>
<proteinExistence type="predicted"/>
<reference evidence="1" key="1">
    <citation type="journal article" date="2015" name="Nature">
        <title>Complex archaea that bridge the gap between prokaryotes and eukaryotes.</title>
        <authorList>
            <person name="Spang A."/>
            <person name="Saw J.H."/>
            <person name="Jorgensen S.L."/>
            <person name="Zaremba-Niedzwiedzka K."/>
            <person name="Martijn J."/>
            <person name="Lind A.E."/>
            <person name="van Eijk R."/>
            <person name="Schleper C."/>
            <person name="Guy L."/>
            <person name="Ettema T.J."/>
        </authorList>
    </citation>
    <scope>NUCLEOTIDE SEQUENCE</scope>
</reference>
<dbReference type="EMBL" id="LAZR01000908">
    <property type="protein sequence ID" value="KKN54879.1"/>
    <property type="molecule type" value="Genomic_DNA"/>
</dbReference>